<comment type="caution">
    <text evidence="1">The sequence shown here is derived from an EMBL/GenBank/DDBJ whole genome shotgun (WGS) entry which is preliminary data.</text>
</comment>
<sequence length="505" mass="56848">MRESFLQPADPWRPQYHYSPWANWMNDPNGMVYFNGEYHLMYQYFPGGQTWGPMHWGHAVSRDLMHWEHRPVALYPDEFGMIFSGSAVVDWRDSSGFFGGKPGLVAVFTHHAALPDTREVRQSQSLAYSADGGRTWVKHKGNPVLTEPSLPDFRDPKVFWHGPENRWIMLLAAGDHIRFYASPNLREWTYTGEFGRREGSHQGVWECPDVFPLPVEGQPGETRWVLLVSIGGAPEDEEGSRTQYFLGTFRDGCFHGGEPAETVRWLDAGRDHYAGVTWSDAPDNRRILLGWMSNWKYAAVTPAASFRGAMTLPRELSLYASGGEVRLRQLPVAEAAGLREETATWHRVQASPGTPFRPGFEAALLELSLEWDWAGEPGEAGVRLWTRDGQETRIGIDAQAGMLYIDRTVSGETGFHPAFPCRHETPLPPSASRPKLRIWADRISVEVFAGDGDPAMTDLIFPAPGPYWVEIYAVHTPVNIHTLELHRLRSTVADEGPAFQHGCEP</sequence>
<accession>A0ACC7NZH6</accession>
<evidence type="ECO:0000313" key="1">
    <source>
        <dbReference type="EMBL" id="MFM9330098.1"/>
    </source>
</evidence>
<evidence type="ECO:0000313" key="2">
    <source>
        <dbReference type="Proteomes" id="UP001631969"/>
    </source>
</evidence>
<reference evidence="1" key="1">
    <citation type="submission" date="2024-12" db="EMBL/GenBank/DDBJ databases">
        <authorList>
            <person name="Wu N."/>
        </authorList>
    </citation>
    <scope>NUCLEOTIDE SEQUENCE</scope>
    <source>
        <strain evidence="1">P15</strain>
    </source>
</reference>
<name>A0ACC7NZH6_9BACL</name>
<dbReference type="EMBL" id="JBJURJ010000011">
    <property type="protein sequence ID" value="MFM9330098.1"/>
    <property type="molecule type" value="Genomic_DNA"/>
</dbReference>
<protein>
    <submittedName>
        <fullName evidence="1">Glycoside hydrolase family 32 protein</fullName>
    </submittedName>
</protein>
<keyword evidence="2" id="KW-1185">Reference proteome</keyword>
<dbReference type="Proteomes" id="UP001631969">
    <property type="component" value="Unassembled WGS sequence"/>
</dbReference>
<gene>
    <name evidence="1" type="ORF">ACI1P1_17505</name>
</gene>
<keyword evidence="1" id="KW-0378">Hydrolase</keyword>
<organism evidence="1 2">
    <name type="scientific">Paenibacillus mesotrionivorans</name>
    <dbReference type="NCBI Taxonomy" id="3160968"/>
    <lineage>
        <taxon>Bacteria</taxon>
        <taxon>Bacillati</taxon>
        <taxon>Bacillota</taxon>
        <taxon>Bacilli</taxon>
        <taxon>Bacillales</taxon>
        <taxon>Paenibacillaceae</taxon>
        <taxon>Paenibacillus</taxon>
    </lineage>
</organism>
<proteinExistence type="predicted"/>